<keyword evidence="1" id="KW-0732">Signal</keyword>
<dbReference type="Pfam" id="PF09828">
    <property type="entry name" value="ChrB_C"/>
    <property type="match status" value="1"/>
</dbReference>
<keyword evidence="4" id="KW-1185">Reference proteome</keyword>
<proteinExistence type="predicted"/>
<dbReference type="EMBL" id="JAUEOZ010000001">
    <property type="protein sequence ID" value="MDN2481510.1"/>
    <property type="molecule type" value="Genomic_DNA"/>
</dbReference>
<feature type="signal peptide" evidence="1">
    <location>
        <begin position="1"/>
        <end position="26"/>
    </location>
</feature>
<evidence type="ECO:0000313" key="4">
    <source>
        <dbReference type="Proteomes" id="UP001169719"/>
    </source>
</evidence>
<organism evidence="3 4">
    <name type="scientific">Vibrio agarivorans</name>
    <dbReference type="NCBI Taxonomy" id="153622"/>
    <lineage>
        <taxon>Bacteria</taxon>
        <taxon>Pseudomonadati</taxon>
        <taxon>Pseudomonadota</taxon>
        <taxon>Gammaproteobacteria</taxon>
        <taxon>Vibrionales</taxon>
        <taxon>Vibrionaceae</taxon>
        <taxon>Vibrio</taxon>
    </lineage>
</organism>
<dbReference type="RefSeq" id="WP_289961615.1">
    <property type="nucleotide sequence ID" value="NZ_JAUEOZ010000001.1"/>
</dbReference>
<dbReference type="InterPro" id="IPR018634">
    <property type="entry name" value="ChrB_C"/>
</dbReference>
<feature type="chain" id="PRO_5045054870" evidence="1">
    <location>
        <begin position="27"/>
        <end position="173"/>
    </location>
</feature>
<evidence type="ECO:0000313" key="3">
    <source>
        <dbReference type="EMBL" id="MDN2481510.1"/>
    </source>
</evidence>
<evidence type="ECO:0000259" key="2">
    <source>
        <dbReference type="Pfam" id="PF09828"/>
    </source>
</evidence>
<name>A0ABT7Y0E7_9VIBR</name>
<reference evidence="3" key="1">
    <citation type="submission" date="2024-05" db="EMBL/GenBank/DDBJ databases">
        <title>Genome Sequences of Four Agar- Degrading Marine Bacteria.</title>
        <authorList>
            <person name="Phillips E.K."/>
            <person name="Shaffer J.C."/>
            <person name="Henson M.W."/>
            <person name="Temperton B."/>
            <person name="Thrash C.J."/>
            <person name="Martin M.O."/>
        </authorList>
    </citation>
    <scope>NUCLEOTIDE SEQUENCE</scope>
    <source>
        <strain evidence="3">EKP203</strain>
    </source>
</reference>
<gene>
    <name evidence="3" type="ORF">QWJ08_08895</name>
</gene>
<protein>
    <submittedName>
        <fullName evidence="3">Chromate resistance protein</fullName>
    </submittedName>
</protein>
<feature type="domain" description="ChrB C-terminal" evidence="2">
    <location>
        <begin position="32"/>
        <end position="158"/>
    </location>
</feature>
<accession>A0ABT7Y0E7</accession>
<sequence>MQTFKLKTLMQLLALCSISNQSFAKAQEVFGTWGFLEADKLATIWLIKRYISPDNEIIWVKEYTKPYNVTLFDTPMGGLTRSAKMATYETVLLHYNITDEAATSMVPYIHDIEINTWGNKRYEESYIIESELTKLLGSQLSKSEVVTSSLVFFDTLTKRTQTRDVTYIPEGTK</sequence>
<evidence type="ECO:0000256" key="1">
    <source>
        <dbReference type="SAM" id="SignalP"/>
    </source>
</evidence>
<dbReference type="Proteomes" id="UP001169719">
    <property type="component" value="Unassembled WGS sequence"/>
</dbReference>
<comment type="caution">
    <text evidence="3">The sequence shown here is derived from an EMBL/GenBank/DDBJ whole genome shotgun (WGS) entry which is preliminary data.</text>
</comment>